<evidence type="ECO:0000256" key="3">
    <source>
        <dbReference type="ARBA" id="ARBA00022723"/>
    </source>
</evidence>
<comment type="PTM">
    <text evidence="7">Binds 1 heme group per subunit.</text>
</comment>
<dbReference type="GO" id="GO:0005506">
    <property type="term" value="F:iron ion binding"/>
    <property type="evidence" value="ECO:0007669"/>
    <property type="project" value="InterPro"/>
</dbReference>
<dbReference type="eggNOG" id="COG3909">
    <property type="taxonomic scope" value="Bacteria"/>
</dbReference>
<keyword evidence="5 6" id="KW-0408">Iron</keyword>
<keyword evidence="1" id="KW-0813">Transport</keyword>
<feature type="binding site" description="axial binding residue" evidence="6">
    <location>
        <position position="152"/>
    </location>
    <ligand>
        <name>heme c</name>
        <dbReference type="ChEBI" id="CHEBI:61717"/>
    </ligand>
    <ligandPart>
        <name>Fe</name>
        <dbReference type="ChEBI" id="CHEBI:18248"/>
    </ligandPart>
</feature>
<dbReference type="InterPro" id="IPR002321">
    <property type="entry name" value="Cyt_c_II"/>
</dbReference>
<gene>
    <name evidence="9" type="ORF">GLIP_0283</name>
</gene>
<keyword evidence="8" id="KW-0732">Signal</keyword>
<sequence>MKNIIAPAMLGITLITTSSISVAVESAKSEKHATAAVEYRQSILTLVKSNVGIMGAMAKGQLPLDAEALEKNAARIEQLSLMMDDYFSIDTREYNVKTAALPDIWKDYSDYQSKITALTNAASDLKMTAASGDESELKTKIGAIFKSCKGCHDSYKAD</sequence>
<dbReference type="OrthoDB" id="5520910at2"/>
<dbReference type="Gene3D" id="1.20.120.10">
    <property type="entry name" value="Cytochrome c/b562"/>
    <property type="match status" value="1"/>
</dbReference>
<evidence type="ECO:0000256" key="4">
    <source>
        <dbReference type="ARBA" id="ARBA00022982"/>
    </source>
</evidence>
<dbReference type="GO" id="GO:0009055">
    <property type="term" value="F:electron transfer activity"/>
    <property type="evidence" value="ECO:0007669"/>
    <property type="project" value="InterPro"/>
</dbReference>
<dbReference type="InterPro" id="IPR010980">
    <property type="entry name" value="Cyt_c/b562"/>
</dbReference>
<protein>
    <submittedName>
        <fullName evidence="9">Cytochrome c</fullName>
    </submittedName>
</protein>
<dbReference type="GO" id="GO:0042597">
    <property type="term" value="C:periplasmic space"/>
    <property type="evidence" value="ECO:0007669"/>
    <property type="project" value="InterPro"/>
</dbReference>
<organism evidence="9 10">
    <name type="scientific">Aliiglaciecola lipolytica E3</name>
    <dbReference type="NCBI Taxonomy" id="1127673"/>
    <lineage>
        <taxon>Bacteria</taxon>
        <taxon>Pseudomonadati</taxon>
        <taxon>Pseudomonadota</taxon>
        <taxon>Gammaproteobacteria</taxon>
        <taxon>Alteromonadales</taxon>
        <taxon>Alteromonadaceae</taxon>
        <taxon>Aliiglaciecola</taxon>
    </lineage>
</organism>
<evidence type="ECO:0000256" key="6">
    <source>
        <dbReference type="PIRSR" id="PIRSR000027-1"/>
    </source>
</evidence>
<dbReference type="Proteomes" id="UP000006334">
    <property type="component" value="Unassembled WGS sequence"/>
</dbReference>
<name>K6Y8G7_9ALTE</name>
<dbReference type="InterPro" id="IPR012127">
    <property type="entry name" value="Cyt_c_prime"/>
</dbReference>
<dbReference type="AlphaFoldDB" id="K6Y8G7"/>
<reference evidence="9 10" key="1">
    <citation type="journal article" date="2017" name="Antonie Van Leeuwenhoek">
        <title>Rhizobium rhizosphaerae sp. nov., a novel species isolated from rice rhizosphere.</title>
        <authorList>
            <person name="Zhao J.J."/>
            <person name="Zhang J."/>
            <person name="Zhang R.J."/>
            <person name="Zhang C.W."/>
            <person name="Yin H.Q."/>
            <person name="Zhang X.X."/>
        </authorList>
    </citation>
    <scope>NUCLEOTIDE SEQUENCE [LARGE SCALE GENOMIC DNA]</scope>
    <source>
        <strain evidence="9 10">E3</strain>
    </source>
</reference>
<proteinExistence type="predicted"/>
<accession>K6Y8G7</accession>
<feature type="chain" id="PRO_5003900942" evidence="8">
    <location>
        <begin position="24"/>
        <end position="158"/>
    </location>
</feature>
<evidence type="ECO:0000313" key="9">
    <source>
        <dbReference type="EMBL" id="GAC12933.1"/>
    </source>
</evidence>
<feature type="binding site" description="covalent" evidence="7">
    <location>
        <position position="148"/>
    </location>
    <ligand>
        <name>heme c</name>
        <dbReference type="ChEBI" id="CHEBI:61717"/>
    </ligand>
</feature>
<keyword evidence="2 7" id="KW-0349">Heme</keyword>
<dbReference type="SUPFAM" id="SSF47175">
    <property type="entry name" value="Cytochromes"/>
    <property type="match status" value="1"/>
</dbReference>
<evidence type="ECO:0000256" key="5">
    <source>
        <dbReference type="ARBA" id="ARBA00023004"/>
    </source>
</evidence>
<evidence type="ECO:0000256" key="2">
    <source>
        <dbReference type="ARBA" id="ARBA00022617"/>
    </source>
</evidence>
<evidence type="ECO:0000313" key="10">
    <source>
        <dbReference type="Proteomes" id="UP000006334"/>
    </source>
</evidence>
<comment type="caution">
    <text evidence="9">The sequence shown here is derived from an EMBL/GenBank/DDBJ whole genome shotgun (WGS) entry which is preliminary data.</text>
</comment>
<evidence type="ECO:0000256" key="1">
    <source>
        <dbReference type="ARBA" id="ARBA00022448"/>
    </source>
</evidence>
<dbReference type="RefSeq" id="WP_008842753.1">
    <property type="nucleotide sequence ID" value="NZ_BAEN01000011.1"/>
</dbReference>
<dbReference type="PROSITE" id="PS51009">
    <property type="entry name" value="CYTCII"/>
    <property type="match status" value="1"/>
</dbReference>
<feature type="binding site" description="covalent" evidence="7">
    <location>
        <position position="151"/>
    </location>
    <ligand>
        <name>heme c</name>
        <dbReference type="ChEBI" id="CHEBI:61717"/>
    </ligand>
</feature>
<evidence type="ECO:0000256" key="8">
    <source>
        <dbReference type="SAM" id="SignalP"/>
    </source>
</evidence>
<dbReference type="PIRSF" id="PIRSF000027">
    <property type="entry name" value="Cytc_c_prime"/>
    <property type="match status" value="1"/>
</dbReference>
<dbReference type="Pfam" id="PF01322">
    <property type="entry name" value="Cytochrom_C_2"/>
    <property type="match status" value="1"/>
</dbReference>
<dbReference type="STRING" id="1127673.GLIP_0283"/>
<keyword evidence="10" id="KW-1185">Reference proteome</keyword>
<keyword evidence="4" id="KW-0249">Electron transport</keyword>
<dbReference type="GO" id="GO:0022900">
    <property type="term" value="P:electron transport chain"/>
    <property type="evidence" value="ECO:0007669"/>
    <property type="project" value="InterPro"/>
</dbReference>
<dbReference type="EMBL" id="BAEN01000011">
    <property type="protein sequence ID" value="GAC12933.1"/>
    <property type="molecule type" value="Genomic_DNA"/>
</dbReference>
<evidence type="ECO:0000256" key="7">
    <source>
        <dbReference type="PIRSR" id="PIRSR000027-2"/>
    </source>
</evidence>
<feature type="signal peptide" evidence="8">
    <location>
        <begin position="1"/>
        <end position="23"/>
    </location>
</feature>
<keyword evidence="3 6" id="KW-0479">Metal-binding</keyword>
<dbReference type="GO" id="GO:0020037">
    <property type="term" value="F:heme binding"/>
    <property type="evidence" value="ECO:0007669"/>
    <property type="project" value="InterPro"/>
</dbReference>